<sequence length="122" mass="13193">MGPNTGGTQPPGRQSHALYLTTMEIISPLIQEISHQTVLKAILTLIGFQKYAHEIETNNLVINQTPSFNILNIKTGPTPAQAAQALTDAGLFIEEAANALDYIGLYLRPVVWGVGGGRESMY</sequence>
<gene>
    <name evidence="1" type="ORF">FIBSPDRAFT_896846</name>
</gene>
<dbReference type="EMBL" id="KV417622">
    <property type="protein sequence ID" value="KZP14114.1"/>
    <property type="molecule type" value="Genomic_DNA"/>
</dbReference>
<keyword evidence="2" id="KW-1185">Reference proteome</keyword>
<name>A0A166CXZ2_9AGAM</name>
<organism evidence="1 2">
    <name type="scientific">Athelia psychrophila</name>
    <dbReference type="NCBI Taxonomy" id="1759441"/>
    <lineage>
        <taxon>Eukaryota</taxon>
        <taxon>Fungi</taxon>
        <taxon>Dikarya</taxon>
        <taxon>Basidiomycota</taxon>
        <taxon>Agaricomycotina</taxon>
        <taxon>Agaricomycetes</taxon>
        <taxon>Agaricomycetidae</taxon>
        <taxon>Atheliales</taxon>
        <taxon>Atheliaceae</taxon>
        <taxon>Athelia</taxon>
    </lineage>
</organism>
<evidence type="ECO:0000313" key="2">
    <source>
        <dbReference type="Proteomes" id="UP000076532"/>
    </source>
</evidence>
<proteinExistence type="predicted"/>
<dbReference type="Proteomes" id="UP000076532">
    <property type="component" value="Unassembled WGS sequence"/>
</dbReference>
<accession>A0A166CXZ2</accession>
<protein>
    <submittedName>
        <fullName evidence="1">Uncharacterized protein</fullName>
    </submittedName>
</protein>
<dbReference type="AlphaFoldDB" id="A0A166CXZ2"/>
<evidence type="ECO:0000313" key="1">
    <source>
        <dbReference type="EMBL" id="KZP14114.1"/>
    </source>
</evidence>
<reference evidence="1 2" key="1">
    <citation type="journal article" date="2016" name="Mol. Biol. Evol.">
        <title>Comparative Genomics of Early-Diverging Mushroom-Forming Fungi Provides Insights into the Origins of Lignocellulose Decay Capabilities.</title>
        <authorList>
            <person name="Nagy L.G."/>
            <person name="Riley R."/>
            <person name="Tritt A."/>
            <person name="Adam C."/>
            <person name="Daum C."/>
            <person name="Floudas D."/>
            <person name="Sun H."/>
            <person name="Yadav J.S."/>
            <person name="Pangilinan J."/>
            <person name="Larsson K.H."/>
            <person name="Matsuura K."/>
            <person name="Barry K."/>
            <person name="Labutti K."/>
            <person name="Kuo R."/>
            <person name="Ohm R.A."/>
            <person name="Bhattacharya S.S."/>
            <person name="Shirouzu T."/>
            <person name="Yoshinaga Y."/>
            <person name="Martin F.M."/>
            <person name="Grigoriev I.V."/>
            <person name="Hibbett D.S."/>
        </authorList>
    </citation>
    <scope>NUCLEOTIDE SEQUENCE [LARGE SCALE GENOMIC DNA]</scope>
    <source>
        <strain evidence="1 2">CBS 109695</strain>
    </source>
</reference>